<sequence>AQLFEQVVFLRPVEDDPPKIDIPFSPEIADQQGSGECINYSCPAPLAEDRDRFLALLRDIRSRPEDYAGHLGNLSAGLGNMVRPNEQEHAIMDTLLRQTGIRTGSGEHTPQAEKGQEKNASSVRLWQARLLLKLGESVDRNQAEIRRNLDRMTRQQEDLLKDLREGREGKFSELIPLFSTDNEIPLQQQRLRLKAWTRLFALSQGQFETTAFISSSPDTVEALLKHYRQEHTKTAKQLLSLPLPAFFDEDDEALLRRDRFQKEAAELLAAIRALSTPNTSAYSVFSVKSETAWTDLLERHYPAAEHGRCTLTLYLLPEIAPQQLFLGTFATQDLAGGQTVESTGPGTVLGFLAR</sequence>
<protein>
    <submittedName>
        <fullName evidence="1">Uncharacterized protein</fullName>
    </submittedName>
</protein>
<dbReference type="EMBL" id="MTKS01000453">
    <property type="protein sequence ID" value="RWX49769.1"/>
    <property type="molecule type" value="Genomic_DNA"/>
</dbReference>
<organism evidence="1 2">
    <name type="scientific">Candidatus Electrothrix marina</name>
    <dbReference type="NCBI Taxonomy" id="1859130"/>
    <lineage>
        <taxon>Bacteria</taxon>
        <taxon>Pseudomonadati</taxon>
        <taxon>Thermodesulfobacteriota</taxon>
        <taxon>Desulfobulbia</taxon>
        <taxon>Desulfobulbales</taxon>
        <taxon>Desulfobulbaceae</taxon>
        <taxon>Candidatus Electrothrix</taxon>
    </lineage>
</organism>
<accession>A0A444J9N7</accession>
<feature type="non-terminal residue" evidence="1">
    <location>
        <position position="1"/>
    </location>
</feature>
<reference evidence="1 2" key="1">
    <citation type="submission" date="2017-01" db="EMBL/GenBank/DDBJ databases">
        <title>The cable genome- insights into the physiology and evolution of filamentous bacteria capable of sulfide oxidation via long distance electron transfer.</title>
        <authorList>
            <person name="Schreiber L."/>
            <person name="Bjerg J.T."/>
            <person name="Boggild A."/>
            <person name="Van De Vossenberg J."/>
            <person name="Meysman F."/>
            <person name="Nielsen L.P."/>
            <person name="Schramm A."/>
            <person name="Kjeldsen K.U."/>
        </authorList>
    </citation>
    <scope>NUCLEOTIDE SEQUENCE [LARGE SCALE GENOMIC DNA]</scope>
    <source>
        <strain evidence="1">A5</strain>
    </source>
</reference>
<evidence type="ECO:0000313" key="2">
    <source>
        <dbReference type="Proteomes" id="UP000288892"/>
    </source>
</evidence>
<proteinExistence type="predicted"/>
<keyword evidence="2" id="KW-1185">Reference proteome</keyword>
<dbReference type="Proteomes" id="UP000288892">
    <property type="component" value="Unassembled WGS sequence"/>
</dbReference>
<evidence type="ECO:0000313" key="1">
    <source>
        <dbReference type="EMBL" id="RWX49769.1"/>
    </source>
</evidence>
<dbReference type="AlphaFoldDB" id="A0A444J9N7"/>
<gene>
    <name evidence="1" type="ORF">VU01_14531</name>
</gene>
<comment type="caution">
    <text evidence="1">The sequence shown here is derived from an EMBL/GenBank/DDBJ whole genome shotgun (WGS) entry which is preliminary data.</text>
</comment>
<name>A0A444J9N7_9BACT</name>